<protein>
    <recommendedName>
        <fullName evidence="1">Bacterial transcriptional activator domain-containing protein</fullName>
    </recommendedName>
</protein>
<evidence type="ECO:0000313" key="2">
    <source>
        <dbReference type="EMBL" id="VAW66149.1"/>
    </source>
</evidence>
<dbReference type="PANTHER" id="PTHR35807:SF2">
    <property type="entry name" value="TRANSCRIPTIONAL ACTIVATOR DOMAIN"/>
    <property type="match status" value="1"/>
</dbReference>
<dbReference type="InterPro" id="IPR005158">
    <property type="entry name" value="BTAD"/>
</dbReference>
<reference evidence="2" key="1">
    <citation type="submission" date="2018-06" db="EMBL/GenBank/DDBJ databases">
        <authorList>
            <person name="Zhirakovskaya E."/>
        </authorList>
    </citation>
    <scope>NUCLEOTIDE SEQUENCE</scope>
</reference>
<proteinExistence type="predicted"/>
<gene>
    <name evidence="2" type="ORF">MNBD_GAMMA08-210</name>
</gene>
<dbReference type="SMART" id="SM01043">
    <property type="entry name" value="BTAD"/>
    <property type="match status" value="1"/>
</dbReference>
<feature type="non-terminal residue" evidence="2">
    <location>
        <position position="1"/>
    </location>
</feature>
<name>A0A3B0XW02_9ZZZZ</name>
<dbReference type="Pfam" id="PF03704">
    <property type="entry name" value="BTAD"/>
    <property type="match status" value="1"/>
</dbReference>
<dbReference type="InterPro" id="IPR051677">
    <property type="entry name" value="AfsR-DnrI-RedD_regulator"/>
</dbReference>
<sequence length="109" mass="12213">QYYRGHFLSSEAAGWAIHQREGLRLRFIRHTTALAQSIENEDSQTAIQCYQCLLEIDSLIEEAYQGLIRCYQAQGRQAEARACYEKCVTIFASTSGSSPSSATTDLIKS</sequence>
<accession>A0A3B0XW02</accession>
<organism evidence="2">
    <name type="scientific">hydrothermal vent metagenome</name>
    <dbReference type="NCBI Taxonomy" id="652676"/>
    <lineage>
        <taxon>unclassified sequences</taxon>
        <taxon>metagenomes</taxon>
        <taxon>ecological metagenomes</taxon>
    </lineage>
</organism>
<dbReference type="AlphaFoldDB" id="A0A3B0XW02"/>
<dbReference type="SUPFAM" id="SSF48452">
    <property type="entry name" value="TPR-like"/>
    <property type="match status" value="1"/>
</dbReference>
<dbReference type="PANTHER" id="PTHR35807">
    <property type="entry name" value="TRANSCRIPTIONAL REGULATOR REDD-RELATED"/>
    <property type="match status" value="1"/>
</dbReference>
<evidence type="ECO:0000259" key="1">
    <source>
        <dbReference type="SMART" id="SM01043"/>
    </source>
</evidence>
<dbReference type="Gene3D" id="1.25.40.10">
    <property type="entry name" value="Tetratricopeptide repeat domain"/>
    <property type="match status" value="1"/>
</dbReference>
<dbReference type="InterPro" id="IPR011990">
    <property type="entry name" value="TPR-like_helical_dom_sf"/>
</dbReference>
<feature type="domain" description="Bacterial transcriptional activator" evidence="1">
    <location>
        <begin position="1"/>
        <end position="108"/>
    </location>
</feature>
<dbReference type="EMBL" id="UOFH01000337">
    <property type="protein sequence ID" value="VAW66149.1"/>
    <property type="molecule type" value="Genomic_DNA"/>
</dbReference>